<feature type="signal peptide" evidence="2">
    <location>
        <begin position="1"/>
        <end position="17"/>
    </location>
</feature>
<keyword evidence="1" id="KW-1133">Transmembrane helix</keyword>
<evidence type="ECO:0000313" key="4">
    <source>
        <dbReference type="RefSeq" id="XP_015602014.1"/>
    </source>
</evidence>
<reference evidence="4" key="1">
    <citation type="submission" date="2025-08" db="UniProtKB">
        <authorList>
            <consortium name="RefSeq"/>
        </authorList>
    </citation>
    <scope>IDENTIFICATION</scope>
</reference>
<sequence>MFRIGWNLMCVLAVVRAFPNDALHGKDKETQVEHTVTKQIPISTMKHTKLNASEDPDIAAIRKIYNDLFNDTNGQGTTIKEERTFGVKRIQFMLLPMMYKMGVMMTMLTVLTVISLKGLMIGAFLLVLKLSAFLAKFHSGWHAHADHGQSWSPPQFVHVHVHNGGGVHSGHSQAYSGWDTVSAPGDDENYYYKG</sequence>
<feature type="transmembrane region" description="Helical" evidence="1">
    <location>
        <begin position="103"/>
        <end position="128"/>
    </location>
</feature>
<keyword evidence="1" id="KW-0812">Transmembrane</keyword>
<evidence type="ECO:0000256" key="1">
    <source>
        <dbReference type="SAM" id="Phobius"/>
    </source>
</evidence>
<keyword evidence="2" id="KW-0732">Signal</keyword>
<dbReference type="GeneID" id="107270996"/>
<protein>
    <submittedName>
        <fullName evidence="4">Uncharacterized protein LOC107270996</fullName>
    </submittedName>
</protein>
<dbReference type="RefSeq" id="XP_015602014.1">
    <property type="nucleotide sequence ID" value="XM_015746528.2"/>
</dbReference>
<evidence type="ECO:0000313" key="3">
    <source>
        <dbReference type="Proteomes" id="UP000694920"/>
    </source>
</evidence>
<dbReference type="Proteomes" id="UP000694920">
    <property type="component" value="Unplaced"/>
</dbReference>
<gene>
    <name evidence="4" type="primary">LOC107270996</name>
</gene>
<keyword evidence="3" id="KW-1185">Reference proteome</keyword>
<evidence type="ECO:0000256" key="2">
    <source>
        <dbReference type="SAM" id="SignalP"/>
    </source>
</evidence>
<feature type="chain" id="PRO_5042605670" evidence="2">
    <location>
        <begin position="18"/>
        <end position="194"/>
    </location>
</feature>
<dbReference type="AlphaFoldDB" id="A0AAJ7FPK8"/>
<name>A0AAJ7FPK8_CEPCN</name>
<keyword evidence="1" id="KW-0472">Membrane</keyword>
<accession>A0AAJ7FPK8</accession>
<proteinExistence type="predicted"/>
<organism evidence="3 4">
    <name type="scientific">Cephus cinctus</name>
    <name type="common">Wheat stem sawfly</name>
    <dbReference type="NCBI Taxonomy" id="211228"/>
    <lineage>
        <taxon>Eukaryota</taxon>
        <taxon>Metazoa</taxon>
        <taxon>Ecdysozoa</taxon>
        <taxon>Arthropoda</taxon>
        <taxon>Hexapoda</taxon>
        <taxon>Insecta</taxon>
        <taxon>Pterygota</taxon>
        <taxon>Neoptera</taxon>
        <taxon>Endopterygota</taxon>
        <taxon>Hymenoptera</taxon>
        <taxon>Cephoidea</taxon>
        <taxon>Cephidae</taxon>
        <taxon>Cephus</taxon>
    </lineage>
</organism>
<dbReference type="KEGG" id="ccin:107270996"/>